<evidence type="ECO:0000256" key="1">
    <source>
        <dbReference type="ARBA" id="ARBA00004234"/>
    </source>
</evidence>
<dbReference type="EMBL" id="JAHUTJ010050370">
    <property type="protein sequence ID" value="MED6284053.1"/>
    <property type="molecule type" value="Genomic_DNA"/>
</dbReference>
<keyword evidence="5" id="KW-1185">Reference proteome</keyword>
<organism evidence="4 5">
    <name type="scientific">Characodon lateralis</name>
    <dbReference type="NCBI Taxonomy" id="208331"/>
    <lineage>
        <taxon>Eukaryota</taxon>
        <taxon>Metazoa</taxon>
        <taxon>Chordata</taxon>
        <taxon>Craniata</taxon>
        <taxon>Vertebrata</taxon>
        <taxon>Euteleostomi</taxon>
        <taxon>Actinopterygii</taxon>
        <taxon>Neopterygii</taxon>
        <taxon>Teleostei</taxon>
        <taxon>Neoteleostei</taxon>
        <taxon>Acanthomorphata</taxon>
        <taxon>Ovalentaria</taxon>
        <taxon>Atherinomorphae</taxon>
        <taxon>Cyprinodontiformes</taxon>
        <taxon>Goodeidae</taxon>
        <taxon>Characodon</taxon>
    </lineage>
</organism>
<dbReference type="PANTHER" id="PTHR13618">
    <property type="entry name" value="LEUCINE ZIPPER CONTAINING TRANSCRIPTION FACTOR LZF1"/>
    <property type="match status" value="1"/>
</dbReference>
<dbReference type="PANTHER" id="PTHR13618:SF1">
    <property type="entry name" value="PROTEIN ROGDI HOMOLOG"/>
    <property type="match status" value="1"/>
</dbReference>
<comment type="caution">
    <text evidence="4">The sequence shown here is derived from an EMBL/GenBank/DDBJ whole genome shotgun (WGS) entry which is preliminary data.</text>
</comment>
<dbReference type="Proteomes" id="UP001352852">
    <property type="component" value="Unassembled WGS sequence"/>
</dbReference>
<proteinExistence type="inferred from homology"/>
<protein>
    <recommendedName>
        <fullName evidence="3">Protein rogdi homolog</fullName>
    </recommendedName>
</protein>
<evidence type="ECO:0000256" key="3">
    <source>
        <dbReference type="ARBA" id="ARBA00022046"/>
    </source>
</evidence>
<accession>A0ABU7ECT9</accession>
<name>A0ABU7ECT9_9TELE</name>
<gene>
    <name evidence="4" type="ORF">CHARACLAT_015331</name>
</gene>
<comment type="subcellular location">
    <subcellularLocation>
        <location evidence="1">Cytoplasmic vesicle</location>
        <location evidence="1">Secretory vesicle</location>
        <location evidence="1">Synaptic vesicle</location>
    </subcellularLocation>
</comment>
<evidence type="ECO:0000256" key="2">
    <source>
        <dbReference type="ARBA" id="ARBA00005535"/>
    </source>
</evidence>
<reference evidence="4 5" key="1">
    <citation type="submission" date="2021-06" db="EMBL/GenBank/DDBJ databases">
        <authorList>
            <person name="Palmer J.M."/>
        </authorList>
    </citation>
    <scope>NUCLEOTIDE SEQUENCE [LARGE SCALE GENOMIC DNA]</scope>
    <source>
        <strain evidence="4 5">CL_MEX2019</strain>
        <tissue evidence="4">Muscle</tissue>
    </source>
</reference>
<comment type="similarity">
    <text evidence="2">Belongs to the rogdi family.</text>
</comment>
<sequence length="81" mass="9281">MLHPQRSLSELPKMSAASQVERAVLEEEFNWLLKEEVHAVLKQLQEILKEASRRFSMSTPGLESQLKQENFILGSSTKFPP</sequence>
<dbReference type="InterPro" id="IPR028241">
    <property type="entry name" value="RAVE2/Rogdi"/>
</dbReference>
<evidence type="ECO:0000313" key="4">
    <source>
        <dbReference type="EMBL" id="MED6284053.1"/>
    </source>
</evidence>
<evidence type="ECO:0000313" key="5">
    <source>
        <dbReference type="Proteomes" id="UP001352852"/>
    </source>
</evidence>